<dbReference type="PROSITE" id="PS50088">
    <property type="entry name" value="ANK_REPEAT"/>
    <property type="match status" value="3"/>
</dbReference>
<name>A0ABP9VJ07_9BACT</name>
<comment type="caution">
    <text evidence="5">The sequence shown here is derived from an EMBL/GenBank/DDBJ whole genome shotgun (WGS) entry which is preliminary data.</text>
</comment>
<dbReference type="InterPro" id="IPR036770">
    <property type="entry name" value="Ankyrin_rpt-contain_sf"/>
</dbReference>
<evidence type="ECO:0000256" key="1">
    <source>
        <dbReference type="ARBA" id="ARBA00022737"/>
    </source>
</evidence>
<dbReference type="SUPFAM" id="SSF48403">
    <property type="entry name" value="Ankyrin repeat"/>
    <property type="match status" value="1"/>
</dbReference>
<dbReference type="PANTHER" id="PTHR24126:SF14">
    <property type="entry name" value="ANK_REP_REGION DOMAIN-CONTAINING PROTEIN"/>
    <property type="match status" value="1"/>
</dbReference>
<keyword evidence="2 3" id="KW-0040">ANK repeat</keyword>
<dbReference type="Pfam" id="PF12796">
    <property type="entry name" value="Ank_2"/>
    <property type="match status" value="1"/>
</dbReference>
<dbReference type="SMART" id="SM00248">
    <property type="entry name" value="ANK"/>
    <property type="match status" value="5"/>
</dbReference>
<evidence type="ECO:0000313" key="6">
    <source>
        <dbReference type="Proteomes" id="UP001416858"/>
    </source>
</evidence>
<evidence type="ECO:0000256" key="2">
    <source>
        <dbReference type="ARBA" id="ARBA00023043"/>
    </source>
</evidence>
<evidence type="ECO:0008006" key="7">
    <source>
        <dbReference type="Google" id="ProtNLM"/>
    </source>
</evidence>
<reference evidence="5 6" key="1">
    <citation type="submission" date="2024-02" db="EMBL/GenBank/DDBJ databases">
        <title>Rhodopirellula caenicola NBRC 110016.</title>
        <authorList>
            <person name="Ichikawa N."/>
            <person name="Katano-Makiyama Y."/>
            <person name="Hidaka K."/>
        </authorList>
    </citation>
    <scope>NUCLEOTIDE SEQUENCE [LARGE SCALE GENOMIC DNA]</scope>
    <source>
        <strain evidence="5 6">NBRC 110016</strain>
    </source>
</reference>
<gene>
    <name evidence="5" type="ORF">Rcae01_00625</name>
</gene>
<feature type="repeat" description="ANK" evidence="3">
    <location>
        <begin position="88"/>
        <end position="120"/>
    </location>
</feature>
<keyword evidence="6" id="KW-1185">Reference proteome</keyword>
<keyword evidence="1" id="KW-0677">Repeat</keyword>
<feature type="compositionally biased region" description="Polar residues" evidence="4">
    <location>
        <begin position="27"/>
        <end position="37"/>
    </location>
</feature>
<sequence>MILASLSVFNGCTPPTDTVEPAAKTETAATGESSTHDSSAAKSKAAPLPVHQPKFSDDAYLMAALDGNMQVIEMAIKSGTEIGVKNERGHNALHLAAYNGHDEVVKFLLRNKFDINERDSEGKSALIHAASGDFPKTVELLIDNGADVNLKDETEGFTALMMAAAEGQMKVVEVLLEHGADKTMKDVDGDTAEVFARNNKHFEIADLLADKDQEATEKETTDSDVVDEVKGSKESE</sequence>
<dbReference type="InterPro" id="IPR002110">
    <property type="entry name" value="Ankyrin_rpt"/>
</dbReference>
<feature type="region of interest" description="Disordered" evidence="4">
    <location>
        <begin position="14"/>
        <end position="47"/>
    </location>
</feature>
<evidence type="ECO:0000256" key="4">
    <source>
        <dbReference type="SAM" id="MobiDB-lite"/>
    </source>
</evidence>
<dbReference type="Proteomes" id="UP001416858">
    <property type="component" value="Unassembled WGS sequence"/>
</dbReference>
<dbReference type="EMBL" id="BAABRO010000001">
    <property type="protein sequence ID" value="GAA5505184.1"/>
    <property type="molecule type" value="Genomic_DNA"/>
</dbReference>
<evidence type="ECO:0000313" key="5">
    <source>
        <dbReference type="EMBL" id="GAA5505184.1"/>
    </source>
</evidence>
<protein>
    <recommendedName>
        <fullName evidence="7">Phosphocholine transferase AnkX</fullName>
    </recommendedName>
</protein>
<dbReference type="Pfam" id="PF00023">
    <property type="entry name" value="Ank"/>
    <property type="match status" value="1"/>
</dbReference>
<dbReference type="PANTHER" id="PTHR24126">
    <property type="entry name" value="ANKYRIN REPEAT, PH AND SEC7 DOMAIN CONTAINING PROTEIN SECG-RELATED"/>
    <property type="match status" value="1"/>
</dbReference>
<evidence type="ECO:0000256" key="3">
    <source>
        <dbReference type="PROSITE-ProRule" id="PRU00023"/>
    </source>
</evidence>
<feature type="repeat" description="ANK" evidence="3">
    <location>
        <begin position="155"/>
        <end position="187"/>
    </location>
</feature>
<dbReference type="PRINTS" id="PR01415">
    <property type="entry name" value="ANKYRIN"/>
</dbReference>
<proteinExistence type="predicted"/>
<feature type="region of interest" description="Disordered" evidence="4">
    <location>
        <begin position="211"/>
        <end position="236"/>
    </location>
</feature>
<organism evidence="5 6">
    <name type="scientific">Novipirellula caenicola</name>
    <dbReference type="NCBI Taxonomy" id="1536901"/>
    <lineage>
        <taxon>Bacteria</taxon>
        <taxon>Pseudomonadati</taxon>
        <taxon>Planctomycetota</taxon>
        <taxon>Planctomycetia</taxon>
        <taxon>Pirellulales</taxon>
        <taxon>Pirellulaceae</taxon>
        <taxon>Novipirellula</taxon>
    </lineage>
</organism>
<dbReference type="Gene3D" id="1.25.40.20">
    <property type="entry name" value="Ankyrin repeat-containing domain"/>
    <property type="match status" value="1"/>
</dbReference>
<dbReference type="PROSITE" id="PS50297">
    <property type="entry name" value="ANK_REP_REGION"/>
    <property type="match status" value="3"/>
</dbReference>
<accession>A0ABP9VJ07</accession>
<feature type="repeat" description="ANK" evidence="3">
    <location>
        <begin position="121"/>
        <end position="153"/>
    </location>
</feature>